<comment type="subcellular location">
    <subcellularLocation>
        <location evidence="1">Cytoplasm</location>
    </subcellularLocation>
</comment>
<evidence type="ECO:0000256" key="1">
    <source>
        <dbReference type="ARBA" id="ARBA00004496"/>
    </source>
</evidence>
<sequence>SLKGAVETTFDPLATDVRLLYKDWVDANTEFVEKAGEGRVGYMHLPDMMGAGWVEFQEKFEKYRYKDAIIIDVRYNGGGNIDYRIIDLLERRPYQITKARNMSPIERPDDGFYGDVVVMINEYSFSDAEVFPSAVKERGLGTLIGVPTLGYCIAVNSHPLIDGGQIRKTFIGIWEISTGEMIESRGVEPDILVESPPEMEKAGRDVQLEKAVEFLMGKIGDKPRRYDYEIPIEDR</sequence>
<dbReference type="CDD" id="cd07562">
    <property type="entry name" value="Peptidase_S41_TRI"/>
    <property type="match status" value="1"/>
</dbReference>
<keyword evidence="6" id="KW-0720">Serine protease</keyword>
<evidence type="ECO:0000256" key="4">
    <source>
        <dbReference type="ARBA" id="ARBA00022670"/>
    </source>
</evidence>
<dbReference type="InterPro" id="IPR012393">
    <property type="entry name" value="Tricorn_protease"/>
</dbReference>
<keyword evidence="3" id="KW-0963">Cytoplasm</keyword>
<dbReference type="PANTHER" id="PTHR43253:SF1">
    <property type="entry name" value="TRICORN PROTEASE HOMOLOG 2-RELATED"/>
    <property type="match status" value="1"/>
</dbReference>
<keyword evidence="4" id="KW-0645">Protease</keyword>
<organism evidence="8">
    <name type="scientific">Eiseniibacteriota bacterium</name>
    <dbReference type="NCBI Taxonomy" id="2212470"/>
    <lineage>
        <taxon>Bacteria</taxon>
        <taxon>Candidatus Eiseniibacteriota</taxon>
    </lineage>
</organism>
<proteinExistence type="inferred from homology"/>
<keyword evidence="5" id="KW-0378">Hydrolase</keyword>
<dbReference type="InterPro" id="IPR005151">
    <property type="entry name" value="Tail-specific_protease"/>
</dbReference>
<evidence type="ECO:0000256" key="5">
    <source>
        <dbReference type="ARBA" id="ARBA00022801"/>
    </source>
</evidence>
<protein>
    <submittedName>
        <fullName evidence="8">Peptidase S41</fullName>
    </submittedName>
</protein>
<evidence type="ECO:0000256" key="6">
    <source>
        <dbReference type="ARBA" id="ARBA00022825"/>
    </source>
</evidence>
<dbReference type="SUPFAM" id="SSF52096">
    <property type="entry name" value="ClpP/crotonase"/>
    <property type="match status" value="1"/>
</dbReference>
<evidence type="ECO:0000313" key="8">
    <source>
        <dbReference type="EMBL" id="HER43844.1"/>
    </source>
</evidence>
<evidence type="ECO:0000259" key="7">
    <source>
        <dbReference type="SMART" id="SM00245"/>
    </source>
</evidence>
<feature type="domain" description="Tail specific protease" evidence="7">
    <location>
        <begin position="12"/>
        <end position="194"/>
    </location>
</feature>
<dbReference type="PANTHER" id="PTHR43253">
    <property type="entry name" value="TRICORN PROTEASE HOMOLOG 2-RELATED"/>
    <property type="match status" value="1"/>
</dbReference>
<accession>A0A7V2AVA3</accession>
<dbReference type="Gene3D" id="3.90.226.10">
    <property type="entry name" value="2-enoyl-CoA Hydratase, Chain A, domain 1"/>
    <property type="match status" value="1"/>
</dbReference>
<evidence type="ECO:0000256" key="2">
    <source>
        <dbReference type="ARBA" id="ARBA00008524"/>
    </source>
</evidence>
<dbReference type="GO" id="GO:0008236">
    <property type="term" value="F:serine-type peptidase activity"/>
    <property type="evidence" value="ECO:0007669"/>
    <property type="project" value="UniProtKB-KW"/>
</dbReference>
<comment type="similarity">
    <text evidence="2">Belongs to the peptidase S41B family.</text>
</comment>
<dbReference type="Pfam" id="PF03572">
    <property type="entry name" value="Peptidase_S41"/>
    <property type="match status" value="1"/>
</dbReference>
<name>A0A7V2AVA3_UNCEI</name>
<dbReference type="GO" id="GO:0006508">
    <property type="term" value="P:proteolysis"/>
    <property type="evidence" value="ECO:0007669"/>
    <property type="project" value="UniProtKB-KW"/>
</dbReference>
<dbReference type="InterPro" id="IPR029045">
    <property type="entry name" value="ClpP/crotonase-like_dom_sf"/>
</dbReference>
<dbReference type="GO" id="GO:0005737">
    <property type="term" value="C:cytoplasm"/>
    <property type="evidence" value="ECO:0007669"/>
    <property type="project" value="UniProtKB-SubCell"/>
</dbReference>
<dbReference type="SMART" id="SM00245">
    <property type="entry name" value="TSPc"/>
    <property type="match status" value="1"/>
</dbReference>
<dbReference type="EMBL" id="DSEC01000369">
    <property type="protein sequence ID" value="HER43844.1"/>
    <property type="molecule type" value="Genomic_DNA"/>
</dbReference>
<dbReference type="Proteomes" id="UP000886069">
    <property type="component" value="Unassembled WGS sequence"/>
</dbReference>
<reference evidence="8" key="1">
    <citation type="journal article" date="2020" name="mSystems">
        <title>Genome- and Community-Level Interaction Insights into Carbon Utilization and Element Cycling Functions of Hydrothermarchaeota in Hydrothermal Sediment.</title>
        <authorList>
            <person name="Zhou Z."/>
            <person name="Liu Y."/>
            <person name="Xu W."/>
            <person name="Pan J."/>
            <person name="Luo Z.H."/>
            <person name="Li M."/>
        </authorList>
    </citation>
    <scope>NUCLEOTIDE SEQUENCE [LARGE SCALE GENOMIC DNA]</scope>
    <source>
        <strain evidence="8">SpSt-1233</strain>
    </source>
</reference>
<dbReference type="AlphaFoldDB" id="A0A7V2AVA3"/>
<feature type="non-terminal residue" evidence="8">
    <location>
        <position position="1"/>
    </location>
</feature>
<comment type="caution">
    <text evidence="8">The sequence shown here is derived from an EMBL/GenBank/DDBJ whole genome shotgun (WGS) entry which is preliminary data.</text>
</comment>
<gene>
    <name evidence="8" type="ORF">ENO08_05240</name>
</gene>
<evidence type="ECO:0000256" key="3">
    <source>
        <dbReference type="ARBA" id="ARBA00022490"/>
    </source>
</evidence>